<feature type="region of interest" description="Disordered" evidence="1">
    <location>
        <begin position="81"/>
        <end position="153"/>
    </location>
</feature>
<feature type="non-terminal residue" evidence="2">
    <location>
        <position position="312"/>
    </location>
</feature>
<protein>
    <submittedName>
        <fullName evidence="2">Uncharacterized protein</fullName>
    </submittedName>
</protein>
<feature type="non-terminal residue" evidence="2">
    <location>
        <position position="1"/>
    </location>
</feature>
<gene>
    <name evidence="2" type="ORF">AVDCRST_MAG87-593</name>
</gene>
<name>A0A6J4UDE9_9BACT</name>
<reference evidence="2" key="1">
    <citation type="submission" date="2020-02" db="EMBL/GenBank/DDBJ databases">
        <authorList>
            <person name="Meier V. D."/>
        </authorList>
    </citation>
    <scope>NUCLEOTIDE SEQUENCE</scope>
    <source>
        <strain evidence="2">AVDCRST_MAG87</strain>
    </source>
</reference>
<feature type="region of interest" description="Disordered" evidence="1">
    <location>
        <begin position="200"/>
        <end position="272"/>
    </location>
</feature>
<feature type="region of interest" description="Disordered" evidence="1">
    <location>
        <begin position="1"/>
        <end position="67"/>
    </location>
</feature>
<feature type="compositionally biased region" description="Pro residues" evidence="1">
    <location>
        <begin position="1"/>
        <end position="11"/>
    </location>
</feature>
<organism evidence="2">
    <name type="scientific">uncultured Thermomicrobiales bacterium</name>
    <dbReference type="NCBI Taxonomy" id="1645740"/>
    <lineage>
        <taxon>Bacteria</taxon>
        <taxon>Pseudomonadati</taxon>
        <taxon>Thermomicrobiota</taxon>
        <taxon>Thermomicrobia</taxon>
        <taxon>Thermomicrobiales</taxon>
        <taxon>environmental samples</taxon>
    </lineage>
</organism>
<proteinExistence type="predicted"/>
<evidence type="ECO:0000256" key="1">
    <source>
        <dbReference type="SAM" id="MobiDB-lite"/>
    </source>
</evidence>
<evidence type="ECO:0000313" key="2">
    <source>
        <dbReference type="EMBL" id="CAA9547460.1"/>
    </source>
</evidence>
<feature type="compositionally biased region" description="Low complexity" evidence="1">
    <location>
        <begin position="12"/>
        <end position="27"/>
    </location>
</feature>
<sequence>AAPQRPPPVPAPQAWHGPRPLRVVRPVQPAEGRMAERRPRGTLGRAAPSMVPDQLHGQAFPGAGRADHALPRLQALHEPGLRQPRRHLPHPGCHVGAEDPWLGGDERRVSRALSWPDQGSRRARARDRGARAGHGPPPLRRHAGSGGVGPRPPLARYPPVRLRAAGHRLAVARPLAIPCDARAAGRERRRVCLRLGERRHALPDDDPEGPSLGDAVCAGDGRPHSDARLQAHGGQLARPSEGPLRRPLPRGGGVRRPDRVDPASRLGGGRAVPDRTRARGVIVHGGSRGRLGRDRCRHPRGLQGVDGGFPWL</sequence>
<dbReference type="AlphaFoldDB" id="A0A6J4UDE9"/>
<dbReference type="EMBL" id="CADCWJ010000147">
    <property type="protein sequence ID" value="CAA9547460.1"/>
    <property type="molecule type" value="Genomic_DNA"/>
</dbReference>
<accession>A0A6J4UDE9</accession>